<dbReference type="GO" id="GO:0000127">
    <property type="term" value="C:transcription factor TFIIIC complex"/>
    <property type="evidence" value="ECO:0007669"/>
    <property type="project" value="TreeGrafter"/>
</dbReference>
<feature type="domain" description="Transcription factor TFIIIC triple barrel" evidence="2">
    <location>
        <begin position="61"/>
        <end position="149"/>
    </location>
</feature>
<dbReference type="Proteomes" id="UP000199727">
    <property type="component" value="Unassembled WGS sequence"/>
</dbReference>
<reference evidence="3 4" key="1">
    <citation type="submission" date="2017-06" db="EMBL/GenBank/DDBJ databases">
        <title>Global population genomics of the pathogenic fungus Cryptococcus neoformans var. grubii.</title>
        <authorList>
            <person name="Cuomo C."/>
            <person name="Litvintseva A."/>
            <person name="Chen Y."/>
            <person name="Young S."/>
            <person name="Zeng Q."/>
            <person name="Chapman S."/>
            <person name="Gujja S."/>
            <person name="Saif S."/>
            <person name="Birren B."/>
        </authorList>
    </citation>
    <scope>NUCLEOTIDE SEQUENCE [LARGE SCALE GENOMIC DNA]</scope>
    <source>
        <strain evidence="3 4">Tu259-1</strain>
    </source>
</reference>
<evidence type="ECO:0000259" key="2">
    <source>
        <dbReference type="Pfam" id="PF10419"/>
    </source>
</evidence>
<sequence length="290" mass="31336">MEWVCLQLQLYPYSSLYHILISHSPALYPMSAPEAPAPLLGNGWTHLTSFDDLDDDEYEHEEEVYVTLDLGTTFDSKSLQAESQYQLIGLDTPTPFLKLGNQVFKGEITPLIGDEIICGLIRNHEDPHNPTHPPLFSTSQRITFQPGTLRPKDQSTPVSVPAPGHGLNISEPAQGQGTESGLSGTGSGAGGPSTSFTGAVPRPRAGGKRGNKTRRVIEHPDELNTFDLDAMGPHQSVELGPRVMESLGLGLSSDGQGVLLTKKEMENVLLGVPVTGKKGRPKKPHYLGED</sequence>
<organism evidence="3 4">
    <name type="scientific">Cryptococcus neoformans Tu259-1</name>
    <dbReference type="NCBI Taxonomy" id="1230072"/>
    <lineage>
        <taxon>Eukaryota</taxon>
        <taxon>Fungi</taxon>
        <taxon>Dikarya</taxon>
        <taxon>Basidiomycota</taxon>
        <taxon>Agaricomycotina</taxon>
        <taxon>Tremellomycetes</taxon>
        <taxon>Tremellales</taxon>
        <taxon>Cryptococcaceae</taxon>
        <taxon>Cryptococcus</taxon>
        <taxon>Cryptococcus neoformans species complex</taxon>
    </lineage>
</organism>
<dbReference type="PANTHER" id="PTHR21860">
    <property type="entry name" value="TRANSCRIPTION INITIATION FACTOR IIIC TFIIIC , POLYPEPTIDE 6-RELATED"/>
    <property type="match status" value="1"/>
</dbReference>
<proteinExistence type="predicted"/>
<accession>A0A854QAD9</accession>
<evidence type="ECO:0000313" key="4">
    <source>
        <dbReference type="Proteomes" id="UP000199727"/>
    </source>
</evidence>
<dbReference type="Pfam" id="PF10419">
    <property type="entry name" value="TFIIIC_sub6"/>
    <property type="match status" value="1"/>
</dbReference>
<protein>
    <recommendedName>
        <fullName evidence="2">Transcription factor TFIIIC triple barrel domain-containing protein</fullName>
    </recommendedName>
</protein>
<evidence type="ECO:0000256" key="1">
    <source>
        <dbReference type="SAM" id="MobiDB-lite"/>
    </source>
</evidence>
<dbReference type="Gene3D" id="2.60.40.4370">
    <property type="match status" value="1"/>
</dbReference>
<dbReference type="InterPro" id="IPR042771">
    <property type="entry name" value="GTF3C6-like"/>
</dbReference>
<name>A0A854QAD9_CRYNE</name>
<comment type="caution">
    <text evidence="3">The sequence shown here is derived from an EMBL/GenBank/DDBJ whole genome shotgun (WGS) entry which is preliminary data.</text>
</comment>
<gene>
    <name evidence="3" type="ORF">C361_06834</name>
</gene>
<dbReference type="AlphaFoldDB" id="A0A854QAD9"/>
<dbReference type="EMBL" id="AMKT01000101">
    <property type="protein sequence ID" value="OXG10798.1"/>
    <property type="molecule type" value="Genomic_DNA"/>
</dbReference>
<dbReference type="PANTHER" id="PTHR21860:SF2">
    <property type="entry name" value="GENERAL TRANSCRIPTION FACTOR 3C POLYPEPTIDE 6"/>
    <property type="match status" value="1"/>
</dbReference>
<feature type="compositionally biased region" description="Basic residues" evidence="1">
    <location>
        <begin position="205"/>
        <end position="214"/>
    </location>
</feature>
<evidence type="ECO:0000313" key="3">
    <source>
        <dbReference type="EMBL" id="OXG10798.1"/>
    </source>
</evidence>
<feature type="region of interest" description="Disordered" evidence="1">
    <location>
        <begin position="146"/>
        <end position="215"/>
    </location>
</feature>
<dbReference type="FunFam" id="2.60.40.4370:FF:000005">
    <property type="entry name" value="Transcription factor tau subunit sfc7"/>
    <property type="match status" value="1"/>
</dbReference>
<dbReference type="InterPro" id="IPR019481">
    <property type="entry name" value="TFIIIC_triple_barrel"/>
</dbReference>
<dbReference type="GO" id="GO:0006383">
    <property type="term" value="P:transcription by RNA polymerase III"/>
    <property type="evidence" value="ECO:0007669"/>
    <property type="project" value="InterPro"/>
</dbReference>